<feature type="transmembrane region" description="Helical" evidence="5">
    <location>
        <begin position="328"/>
        <end position="351"/>
    </location>
</feature>
<evidence type="ECO:0000313" key="8">
    <source>
        <dbReference type="Proteomes" id="UP000293433"/>
    </source>
</evidence>
<organism evidence="7 8">
    <name type="scientific">Sphaerotilus mobilis</name>
    <dbReference type="NCBI Taxonomy" id="47994"/>
    <lineage>
        <taxon>Bacteria</taxon>
        <taxon>Pseudomonadati</taxon>
        <taxon>Pseudomonadota</taxon>
        <taxon>Betaproteobacteria</taxon>
        <taxon>Burkholderiales</taxon>
        <taxon>Sphaerotilaceae</taxon>
        <taxon>Sphaerotilus</taxon>
    </lineage>
</organism>
<evidence type="ECO:0000259" key="6">
    <source>
        <dbReference type="Pfam" id="PF04932"/>
    </source>
</evidence>
<dbReference type="InterPro" id="IPR051533">
    <property type="entry name" value="WaaL-like"/>
</dbReference>
<evidence type="ECO:0000256" key="3">
    <source>
        <dbReference type="ARBA" id="ARBA00022989"/>
    </source>
</evidence>
<feature type="transmembrane region" description="Helical" evidence="5">
    <location>
        <begin position="85"/>
        <end position="104"/>
    </location>
</feature>
<dbReference type="InterPro" id="IPR007016">
    <property type="entry name" value="O-antigen_ligase-rel_domated"/>
</dbReference>
<keyword evidence="4 5" id="KW-0472">Membrane</keyword>
<evidence type="ECO:0000313" key="7">
    <source>
        <dbReference type="EMBL" id="RZS52970.1"/>
    </source>
</evidence>
<comment type="subcellular location">
    <subcellularLocation>
        <location evidence="1">Membrane</location>
        <topology evidence="1">Multi-pass membrane protein</topology>
    </subcellularLocation>
</comment>
<gene>
    <name evidence="7" type="ORF">EV685_2592</name>
</gene>
<evidence type="ECO:0000256" key="1">
    <source>
        <dbReference type="ARBA" id="ARBA00004141"/>
    </source>
</evidence>
<feature type="transmembrane region" description="Helical" evidence="5">
    <location>
        <begin position="262"/>
        <end position="282"/>
    </location>
</feature>
<evidence type="ECO:0000256" key="2">
    <source>
        <dbReference type="ARBA" id="ARBA00022692"/>
    </source>
</evidence>
<feature type="transmembrane region" description="Helical" evidence="5">
    <location>
        <begin position="371"/>
        <end position="391"/>
    </location>
</feature>
<dbReference type="Pfam" id="PF04932">
    <property type="entry name" value="Wzy_C"/>
    <property type="match status" value="1"/>
</dbReference>
<keyword evidence="3 5" id="KW-1133">Transmembrane helix</keyword>
<dbReference type="Proteomes" id="UP000293433">
    <property type="component" value="Unassembled WGS sequence"/>
</dbReference>
<dbReference type="PANTHER" id="PTHR37422">
    <property type="entry name" value="TEICHURONIC ACID BIOSYNTHESIS PROTEIN TUAE"/>
    <property type="match status" value="1"/>
</dbReference>
<reference evidence="7 8" key="1">
    <citation type="submission" date="2019-02" db="EMBL/GenBank/DDBJ databases">
        <title>Genomic Encyclopedia of Type Strains, Phase IV (KMG-IV): sequencing the most valuable type-strain genomes for metagenomic binning, comparative biology and taxonomic classification.</title>
        <authorList>
            <person name="Goeker M."/>
        </authorList>
    </citation>
    <scope>NUCLEOTIDE SEQUENCE [LARGE SCALE GENOMIC DNA]</scope>
    <source>
        <strain evidence="7 8">DSM 10617</strain>
    </source>
</reference>
<proteinExistence type="predicted"/>
<sequence length="460" mass="49778">MSFALFLTYVFLSFFRPIELFSPALGEYRPMLILWGIAFVLAFGRAVTRREMAGRGLHLWLLTGLCTMVALSQIFAGWAGGATQALSDFSPSVMLFVLVLLNVTSLSRLKATVAVLAFSMLCAAGMSIHAYRSGAYASQLVLRQNSPAMDEAEDQGRDMTAAQAAEMIPAQDTSGWFLWRIRGMGFLNDPNDFAQTLVAVLPLLWIGWSQGRWLFNLLRVLLPAGLIGYAVILTQSRGALVGLGAMGMIAIARRLGTTRTLVLGGVLAAVAIAGSVVGGRGFSSKERSAEERIEAWQVGLQLLQWRPLSGAGFGNFTDHNPLTAHNSFVLGFSELGLVGYFFWIALIVLAYKGLSRPLDALSRLAPASPALRVATLMRASLVGFLACAWFLSRTYAPSLFFMLGLCVAGGWVARQAIPDEAVRDDLAVIPWRRDALLFLIATILAVYGFVLMHRLSGGGG</sequence>
<dbReference type="GO" id="GO:0016874">
    <property type="term" value="F:ligase activity"/>
    <property type="evidence" value="ECO:0007669"/>
    <property type="project" value="UniProtKB-KW"/>
</dbReference>
<dbReference type="EMBL" id="SGWV01000010">
    <property type="protein sequence ID" value="RZS52970.1"/>
    <property type="molecule type" value="Genomic_DNA"/>
</dbReference>
<dbReference type="AlphaFoldDB" id="A0A4V2EVM1"/>
<name>A0A4V2EVM1_9BURK</name>
<protein>
    <submittedName>
        <fullName evidence="7">O-antigen ligase-like membrane protein</fullName>
    </submittedName>
</protein>
<dbReference type="OrthoDB" id="871774at2"/>
<feature type="transmembrane region" description="Helical" evidence="5">
    <location>
        <begin position="30"/>
        <end position="47"/>
    </location>
</feature>
<dbReference type="RefSeq" id="WP_130482452.1">
    <property type="nucleotide sequence ID" value="NZ_SGWV01000010.1"/>
</dbReference>
<dbReference type="GO" id="GO:0016020">
    <property type="term" value="C:membrane"/>
    <property type="evidence" value="ECO:0007669"/>
    <property type="project" value="UniProtKB-SubCell"/>
</dbReference>
<dbReference type="PANTHER" id="PTHR37422:SF13">
    <property type="entry name" value="LIPOPOLYSACCHARIDE BIOSYNTHESIS PROTEIN PA4999-RELATED"/>
    <property type="match status" value="1"/>
</dbReference>
<evidence type="ECO:0000256" key="5">
    <source>
        <dbReference type="SAM" id="Phobius"/>
    </source>
</evidence>
<feature type="domain" description="O-antigen ligase-related" evidence="6">
    <location>
        <begin position="226"/>
        <end position="344"/>
    </location>
</feature>
<keyword evidence="7" id="KW-0436">Ligase</keyword>
<feature type="transmembrane region" description="Helical" evidence="5">
    <location>
        <begin position="239"/>
        <end position="256"/>
    </location>
</feature>
<keyword evidence="2 5" id="KW-0812">Transmembrane</keyword>
<feature type="transmembrane region" description="Helical" evidence="5">
    <location>
        <begin position="111"/>
        <end position="131"/>
    </location>
</feature>
<feature type="transmembrane region" description="Helical" evidence="5">
    <location>
        <begin position="59"/>
        <end position="79"/>
    </location>
</feature>
<feature type="transmembrane region" description="Helical" evidence="5">
    <location>
        <begin position="437"/>
        <end position="455"/>
    </location>
</feature>
<evidence type="ECO:0000256" key="4">
    <source>
        <dbReference type="ARBA" id="ARBA00023136"/>
    </source>
</evidence>
<accession>A0A4V2EVM1</accession>
<keyword evidence="8" id="KW-1185">Reference proteome</keyword>
<comment type="caution">
    <text evidence="7">The sequence shown here is derived from an EMBL/GenBank/DDBJ whole genome shotgun (WGS) entry which is preliminary data.</text>
</comment>